<dbReference type="EMBL" id="BKBW01000017">
    <property type="protein sequence ID" value="GEQ77718.1"/>
    <property type="molecule type" value="Genomic_DNA"/>
</dbReference>
<dbReference type="AlphaFoldDB" id="A0A5A7MIQ0"/>
<dbReference type="Proteomes" id="UP000323105">
    <property type="component" value="Unassembled WGS sequence"/>
</dbReference>
<evidence type="ECO:0000313" key="2">
    <source>
        <dbReference type="Proteomes" id="UP000323105"/>
    </source>
</evidence>
<protein>
    <submittedName>
        <fullName evidence="1">Uncharacterized protein</fullName>
    </submittedName>
</protein>
<accession>A0A5A7MIQ0</accession>
<comment type="caution">
    <text evidence="1">The sequence shown here is derived from an EMBL/GenBank/DDBJ whole genome shotgun (WGS) entry which is preliminary data.</text>
</comment>
<reference evidence="1 2" key="1">
    <citation type="journal article" date="2019" name="Microbiol. Resour. Announc.">
        <title>Draft Genome Sequence of Comamonas testosteroni TA441, a Bacterium That Has a Cryptic Phenol Degradation Gene Cluster.</title>
        <authorList>
            <person name="Arai H."/>
            <person name="Ishii M."/>
        </authorList>
    </citation>
    <scope>NUCLEOTIDE SEQUENCE [LARGE SCALE GENOMIC DNA]</scope>
    <source>
        <strain evidence="1 2">TA441</strain>
    </source>
</reference>
<sequence>MRCLARQQIDESNRYDFYKSFPRKLVVNVDRLAAARKGIAYGLRTRKMEFCNSRAHSLWRHANTAQETDGQVKLVA</sequence>
<gene>
    <name evidence="1" type="ORF">CTTA_4723</name>
</gene>
<organism evidence="1 2">
    <name type="scientific">Comamonas testosteroni</name>
    <name type="common">Pseudomonas testosteroni</name>
    <dbReference type="NCBI Taxonomy" id="285"/>
    <lineage>
        <taxon>Bacteria</taxon>
        <taxon>Pseudomonadati</taxon>
        <taxon>Pseudomonadota</taxon>
        <taxon>Betaproteobacteria</taxon>
        <taxon>Burkholderiales</taxon>
        <taxon>Comamonadaceae</taxon>
        <taxon>Comamonas</taxon>
    </lineage>
</organism>
<evidence type="ECO:0000313" key="1">
    <source>
        <dbReference type="EMBL" id="GEQ77718.1"/>
    </source>
</evidence>
<proteinExistence type="predicted"/>
<name>A0A5A7MIQ0_COMTE</name>